<feature type="binding site" evidence="10">
    <location>
        <position position="251"/>
    </location>
    <ligand>
        <name>K(+)</name>
        <dbReference type="ChEBI" id="CHEBI:29103"/>
    </ligand>
</feature>
<dbReference type="Gene3D" id="1.20.120.430">
    <property type="entry name" value="tRNA modification GTPase MnmE domain 2"/>
    <property type="match status" value="1"/>
</dbReference>
<dbReference type="NCBIfam" id="NF003661">
    <property type="entry name" value="PRK05291.1-3"/>
    <property type="match status" value="1"/>
</dbReference>
<dbReference type="GO" id="GO:0042802">
    <property type="term" value="F:identical protein binding"/>
    <property type="evidence" value="ECO:0007669"/>
    <property type="project" value="UniProtKB-ARBA"/>
</dbReference>
<evidence type="ECO:0000256" key="11">
    <source>
        <dbReference type="RuleBase" id="RU003313"/>
    </source>
</evidence>
<evidence type="ECO:0000256" key="4">
    <source>
        <dbReference type="ARBA" id="ARBA00022723"/>
    </source>
</evidence>
<feature type="binding site" evidence="10">
    <location>
        <position position="84"/>
    </location>
    <ligand>
        <name>(6S)-5-formyl-5,6,7,8-tetrahydrofolate</name>
        <dbReference type="ChEBI" id="CHEBI:57457"/>
    </ligand>
</feature>
<reference evidence="13 14" key="1">
    <citation type="submission" date="2016-11" db="EMBL/GenBank/DDBJ databases">
        <title>Complete genome sequencing of Virgibacillus halodenitrificans PDB-F2.</title>
        <authorList>
            <person name="Sun Z."/>
            <person name="Zhou Y."/>
            <person name="Li H."/>
        </authorList>
    </citation>
    <scope>NUCLEOTIDE SEQUENCE [LARGE SCALE GENOMIC DNA]</scope>
    <source>
        <strain evidence="13 14">PDB-F2</strain>
    </source>
</reference>
<comment type="subunit">
    <text evidence="10">Homodimer. Heterotetramer of two MnmE and two MnmG subunits.</text>
</comment>
<keyword evidence="3 10" id="KW-0819">tRNA processing</keyword>
<dbReference type="CDD" id="cd14858">
    <property type="entry name" value="TrmE_N"/>
    <property type="match status" value="1"/>
</dbReference>
<dbReference type="EMBL" id="CP017962">
    <property type="protein sequence ID" value="APC50131.1"/>
    <property type="molecule type" value="Genomic_DNA"/>
</dbReference>
<dbReference type="InterPro" id="IPR005225">
    <property type="entry name" value="Small_GTP-bd"/>
</dbReference>
<keyword evidence="9 10" id="KW-0342">GTP-binding</keyword>
<dbReference type="InterPro" id="IPR027417">
    <property type="entry name" value="P-loop_NTPase"/>
</dbReference>
<keyword evidence="6 10" id="KW-0378">Hydrolase</keyword>
<dbReference type="HAMAP" id="MF_00379">
    <property type="entry name" value="GTPase_MnmE"/>
    <property type="match status" value="1"/>
</dbReference>
<evidence type="ECO:0000256" key="3">
    <source>
        <dbReference type="ARBA" id="ARBA00022694"/>
    </source>
</evidence>
<dbReference type="Pfam" id="PF10396">
    <property type="entry name" value="TrmE_N"/>
    <property type="match status" value="1"/>
</dbReference>
<dbReference type="RefSeq" id="WP_071649923.1">
    <property type="nucleotide sequence ID" value="NZ_CP017962.1"/>
</dbReference>
<dbReference type="InterPro" id="IPR027368">
    <property type="entry name" value="MnmE_dom2"/>
</dbReference>
<evidence type="ECO:0000256" key="5">
    <source>
        <dbReference type="ARBA" id="ARBA00022741"/>
    </source>
</evidence>
<keyword evidence="5 10" id="KW-0547">Nucleotide-binding</keyword>
<evidence type="ECO:0000256" key="2">
    <source>
        <dbReference type="ARBA" id="ARBA00022490"/>
    </source>
</evidence>
<feature type="binding site" evidence="10">
    <location>
        <position position="458"/>
    </location>
    <ligand>
        <name>(6S)-5-formyl-5,6,7,8-tetrahydrofolate</name>
        <dbReference type="ChEBI" id="CHEBI:57457"/>
    </ligand>
</feature>
<dbReference type="InterPro" id="IPR004520">
    <property type="entry name" value="GTPase_MnmE"/>
</dbReference>
<dbReference type="NCBIfam" id="TIGR00231">
    <property type="entry name" value="small_GTP"/>
    <property type="match status" value="1"/>
</dbReference>
<accession>A0AAC9J2C2</accession>
<comment type="subcellular location">
    <subcellularLocation>
        <location evidence="10">Cytoplasm</location>
    </subcellularLocation>
</comment>
<keyword evidence="4 10" id="KW-0479">Metal-binding</keyword>
<evidence type="ECO:0000256" key="10">
    <source>
        <dbReference type="HAMAP-Rule" id="MF_00379"/>
    </source>
</evidence>
<dbReference type="EC" id="3.6.-.-" evidence="10"/>
<dbReference type="PANTHER" id="PTHR42714:SF2">
    <property type="entry name" value="TRNA MODIFICATION GTPASE GTPBP3, MITOCHONDRIAL"/>
    <property type="match status" value="1"/>
</dbReference>
<feature type="binding site" evidence="10">
    <location>
        <position position="123"/>
    </location>
    <ligand>
        <name>(6S)-5-formyl-5,6,7,8-tetrahydrofolate</name>
        <dbReference type="ChEBI" id="CHEBI:57457"/>
    </ligand>
</feature>
<dbReference type="Gene3D" id="3.30.1360.120">
    <property type="entry name" value="Probable tRNA modification gtpase trme, domain 1"/>
    <property type="match status" value="1"/>
</dbReference>
<sequence length="458" mass="50954">METDTITAISTPIGEGAIAIVRLSGPEAISITNQLYKGKDLGEVNSHTIHYGKIIDPETEEVAEEVMVSVMRAPKTFTREDVVEINCHGGMVSVNRVLEIVLSKGARLAEPGEFTKRAFLHGRIDLSQAEAVMDLIRAKTDKAMSVALKQMDGRLSGLIQRLRQELLETVAHVEVNIDYPEYDDVEEMSHEMMRQKTKEVNKEIVNLLEVAKQGKILREGLATAIIGRPNVGKSSLMNALVQENKAIVTEIPGTTRDIIEEYVNVRGVPLRLVDTAGIRETEDIVEKIGVERSRQVLKESDLILYVLNYNEALTDEDRKLFEAIQGLEYIVIINKTDLEQKLDLNEVRNLAENNPVVTTSLIEEEGINELEAAIAKTFFAGDIDTGDLTYVSNVRHIQLLKQAKQALEDAVNGLEMGMPLDIVQIDVTRTWEFLGEIIGDTASDSLIDQLFSQFCLGK</sequence>
<organism evidence="13 14">
    <name type="scientific">Virgibacillus halodenitrificans</name>
    <name type="common">Bacillus halodenitrificans</name>
    <dbReference type="NCBI Taxonomy" id="1482"/>
    <lineage>
        <taxon>Bacteria</taxon>
        <taxon>Bacillati</taxon>
        <taxon>Bacillota</taxon>
        <taxon>Bacilli</taxon>
        <taxon>Bacillales</taxon>
        <taxon>Bacillaceae</taxon>
        <taxon>Virgibacillus</taxon>
    </lineage>
</organism>
<feature type="binding site" evidence="10">
    <location>
        <position position="255"/>
    </location>
    <ligand>
        <name>Mg(2+)</name>
        <dbReference type="ChEBI" id="CHEBI:18420"/>
    </ligand>
</feature>
<dbReference type="Pfam" id="PF12631">
    <property type="entry name" value="MnmE_helical"/>
    <property type="match status" value="1"/>
</dbReference>
<dbReference type="SUPFAM" id="SSF116878">
    <property type="entry name" value="TrmE connector domain"/>
    <property type="match status" value="1"/>
</dbReference>
<feature type="binding site" evidence="10">
    <location>
        <position position="22"/>
    </location>
    <ligand>
        <name>(6S)-5-formyl-5,6,7,8-tetrahydrofolate</name>
        <dbReference type="ChEBI" id="CHEBI:57457"/>
    </ligand>
</feature>
<keyword evidence="2 10" id="KW-0963">Cytoplasm</keyword>
<name>A0AAC9J2C2_VIRHA</name>
<dbReference type="InterPro" id="IPR025867">
    <property type="entry name" value="MnmE_helical"/>
</dbReference>
<keyword evidence="7 10" id="KW-0460">Magnesium</keyword>
<dbReference type="InterPro" id="IPR031168">
    <property type="entry name" value="G_TrmE"/>
</dbReference>
<evidence type="ECO:0000256" key="6">
    <source>
        <dbReference type="ARBA" id="ARBA00022801"/>
    </source>
</evidence>
<dbReference type="Gene3D" id="3.40.50.300">
    <property type="entry name" value="P-loop containing nucleotide triphosphate hydrolases"/>
    <property type="match status" value="1"/>
</dbReference>
<feature type="domain" description="TrmE-type G" evidence="12">
    <location>
        <begin position="220"/>
        <end position="379"/>
    </location>
</feature>
<comment type="function">
    <text evidence="10">Exhibits a very high intrinsic GTPase hydrolysis rate. Involved in the addition of a carboxymethylaminomethyl (cmnm) group at the wobble position (U34) of certain tRNAs, forming tRNA-cmnm(5)s(2)U34.</text>
</comment>
<feature type="binding site" evidence="10">
    <location>
        <position position="230"/>
    </location>
    <ligand>
        <name>K(+)</name>
        <dbReference type="ChEBI" id="CHEBI:29103"/>
    </ligand>
</feature>
<dbReference type="Proteomes" id="UP000182945">
    <property type="component" value="Chromosome"/>
</dbReference>
<comment type="caution">
    <text evidence="10">Lacks conserved residue(s) required for the propagation of feature annotation.</text>
</comment>
<comment type="similarity">
    <text evidence="1 10 11">Belongs to the TRAFAC class TrmE-Era-EngA-EngB-Septin-like GTPase superfamily. TrmE GTPase family.</text>
</comment>
<feature type="binding site" evidence="10">
    <location>
        <position position="254"/>
    </location>
    <ligand>
        <name>K(+)</name>
        <dbReference type="ChEBI" id="CHEBI:29103"/>
    </ligand>
</feature>
<dbReference type="InterPro" id="IPR006073">
    <property type="entry name" value="GTP-bd"/>
</dbReference>
<evidence type="ECO:0000256" key="8">
    <source>
        <dbReference type="ARBA" id="ARBA00022958"/>
    </source>
</evidence>
<dbReference type="CDD" id="cd04164">
    <property type="entry name" value="trmE"/>
    <property type="match status" value="1"/>
</dbReference>
<dbReference type="SUPFAM" id="SSF52540">
    <property type="entry name" value="P-loop containing nucleoside triphosphate hydrolases"/>
    <property type="match status" value="1"/>
</dbReference>
<dbReference type="NCBIfam" id="TIGR00450">
    <property type="entry name" value="mnmE_trmE_thdF"/>
    <property type="match status" value="1"/>
</dbReference>
<dbReference type="GO" id="GO:0046872">
    <property type="term" value="F:metal ion binding"/>
    <property type="evidence" value="ECO:0007669"/>
    <property type="project" value="UniProtKB-KW"/>
</dbReference>
<protein>
    <recommendedName>
        <fullName evidence="10">tRNA modification GTPase MnmE</fullName>
        <ecNumber evidence="10">3.6.-.-</ecNumber>
    </recommendedName>
</protein>
<feature type="binding site" evidence="10">
    <location>
        <position position="249"/>
    </location>
    <ligand>
        <name>K(+)</name>
        <dbReference type="ChEBI" id="CHEBI:29103"/>
    </ligand>
</feature>
<dbReference type="InterPro" id="IPR027266">
    <property type="entry name" value="TrmE/GcvT-like"/>
</dbReference>
<dbReference type="GO" id="GO:0002098">
    <property type="term" value="P:tRNA wobble uridine modification"/>
    <property type="evidence" value="ECO:0007669"/>
    <property type="project" value="TreeGrafter"/>
</dbReference>
<evidence type="ECO:0000259" key="12">
    <source>
        <dbReference type="PROSITE" id="PS51709"/>
    </source>
</evidence>
<feature type="binding site" evidence="10">
    <location>
        <position position="234"/>
    </location>
    <ligand>
        <name>Mg(2+)</name>
        <dbReference type="ChEBI" id="CHEBI:18420"/>
    </ligand>
</feature>
<feature type="binding site" evidence="10">
    <location>
        <begin position="274"/>
        <end position="277"/>
    </location>
    <ligand>
        <name>GTP</name>
        <dbReference type="ChEBI" id="CHEBI:37565"/>
    </ligand>
</feature>
<dbReference type="GO" id="GO:0003924">
    <property type="term" value="F:GTPase activity"/>
    <property type="evidence" value="ECO:0007669"/>
    <property type="project" value="UniProtKB-UniRule"/>
</dbReference>
<dbReference type="FunFam" id="3.30.1360.120:FF:000003">
    <property type="entry name" value="tRNA modification GTPase MnmE"/>
    <property type="match status" value="1"/>
</dbReference>
<dbReference type="GO" id="GO:0005829">
    <property type="term" value="C:cytosol"/>
    <property type="evidence" value="ECO:0007669"/>
    <property type="project" value="TreeGrafter"/>
</dbReference>
<evidence type="ECO:0000256" key="7">
    <source>
        <dbReference type="ARBA" id="ARBA00022842"/>
    </source>
</evidence>
<dbReference type="InterPro" id="IPR018948">
    <property type="entry name" value="GTP-bd_TrmE_N"/>
</dbReference>
<dbReference type="KEGG" id="vhl:BME96_18850"/>
<dbReference type="PROSITE" id="PS51709">
    <property type="entry name" value="G_TRME"/>
    <property type="match status" value="1"/>
</dbReference>
<feature type="binding site" evidence="10">
    <location>
        <begin position="249"/>
        <end position="255"/>
    </location>
    <ligand>
        <name>GTP</name>
        <dbReference type="ChEBI" id="CHEBI:37565"/>
    </ligand>
</feature>
<dbReference type="AlphaFoldDB" id="A0AAC9J2C2"/>
<keyword evidence="8 10" id="KW-0630">Potassium</keyword>
<comment type="cofactor">
    <cofactor evidence="10">
        <name>K(+)</name>
        <dbReference type="ChEBI" id="CHEBI:29103"/>
    </cofactor>
    <text evidence="10">Binds 1 potassium ion per subunit.</text>
</comment>
<gene>
    <name evidence="10" type="primary">mnmE</name>
    <name evidence="10" type="synonym">trmE</name>
    <name evidence="13" type="ORF">BME96_18850</name>
</gene>
<evidence type="ECO:0000313" key="13">
    <source>
        <dbReference type="EMBL" id="APC50131.1"/>
    </source>
</evidence>
<feature type="binding site" evidence="10">
    <location>
        <begin position="230"/>
        <end position="235"/>
    </location>
    <ligand>
        <name>GTP</name>
        <dbReference type="ChEBI" id="CHEBI:37565"/>
    </ligand>
</feature>
<dbReference type="GO" id="GO:0005525">
    <property type="term" value="F:GTP binding"/>
    <property type="evidence" value="ECO:0007669"/>
    <property type="project" value="UniProtKB-UniRule"/>
</dbReference>
<evidence type="ECO:0000313" key="14">
    <source>
        <dbReference type="Proteomes" id="UP000182945"/>
    </source>
</evidence>
<dbReference type="GO" id="GO:0030488">
    <property type="term" value="P:tRNA methylation"/>
    <property type="evidence" value="ECO:0007669"/>
    <property type="project" value="TreeGrafter"/>
</dbReference>
<proteinExistence type="inferred from homology"/>
<dbReference type="FunFam" id="3.40.50.300:FF:000494">
    <property type="entry name" value="tRNA modification GTPase MnmE"/>
    <property type="match status" value="1"/>
</dbReference>
<dbReference type="GeneID" id="71516475"/>
<dbReference type="Pfam" id="PF01926">
    <property type="entry name" value="MMR_HSR1"/>
    <property type="match status" value="1"/>
</dbReference>
<evidence type="ECO:0000256" key="1">
    <source>
        <dbReference type="ARBA" id="ARBA00011043"/>
    </source>
</evidence>
<evidence type="ECO:0000256" key="9">
    <source>
        <dbReference type="ARBA" id="ARBA00023134"/>
    </source>
</evidence>
<dbReference type="PANTHER" id="PTHR42714">
    <property type="entry name" value="TRNA MODIFICATION GTPASE GTPBP3"/>
    <property type="match status" value="1"/>
</dbReference>